<feature type="coiled-coil region" evidence="2">
    <location>
        <begin position="156"/>
        <end position="211"/>
    </location>
</feature>
<evidence type="ECO:0000313" key="5">
    <source>
        <dbReference type="EMBL" id="MBC5639012.1"/>
    </source>
</evidence>
<dbReference type="PANTHER" id="PTHR39160:SF4">
    <property type="entry name" value="RESUSCITATION-PROMOTING FACTOR RPFB"/>
    <property type="match status" value="1"/>
</dbReference>
<comment type="caution">
    <text evidence="5">The sequence shown here is derived from an EMBL/GenBank/DDBJ whole genome shotgun (WGS) entry which is preliminary data.</text>
</comment>
<dbReference type="PANTHER" id="PTHR39160">
    <property type="entry name" value="CELL WALL-BINDING PROTEIN YOCH"/>
    <property type="match status" value="1"/>
</dbReference>
<feature type="domain" description="3D" evidence="3">
    <location>
        <begin position="344"/>
        <end position="404"/>
    </location>
</feature>
<dbReference type="Pfam" id="PF06725">
    <property type="entry name" value="3D"/>
    <property type="match status" value="1"/>
</dbReference>
<dbReference type="InterPro" id="IPR036908">
    <property type="entry name" value="RlpA-like_sf"/>
</dbReference>
<reference evidence="5" key="1">
    <citation type="submission" date="2020-08" db="EMBL/GenBank/DDBJ databases">
        <title>Genome public.</title>
        <authorList>
            <person name="Liu C."/>
            <person name="Sun Q."/>
        </authorList>
    </citation>
    <scope>NUCLEOTIDE SEQUENCE</scope>
    <source>
        <strain evidence="5">NSJ-42</strain>
    </source>
</reference>
<dbReference type="InterPro" id="IPR051933">
    <property type="entry name" value="Resuscitation_pf_RpfB"/>
</dbReference>
<sequence>MNRKSTVLSVLLATTICFTNIIGSFSVYADDLDNERQAISESKAQYDLLDEQILSLNSEIANINIEIDNINTKLKDNETQIANTEAEIKSTKALLEQTEIEISEKESILSKRLRNIQKSNLMSNMLAYLLASESLTDIFDRFDAVSKIVYLDKELISEVKEKKETLTVTMDELSSKEASLQALKEETESSLKELESKKSEQETKMAQLNEEQAKVSSVIEANEQKLIAYSVSIIENSNTISELQESISTLTYLIPTLNSSTVIEAANNSISQGNLKVEKINAEEKAKAEAAIPSRGESMTVTFTPGASSGSTALSTLTMQSTAYTGGTLTATGTKPVYNPGGISTIAVDPSVIPLGSKVYVSGYGIAIAADTGGAINGNIIDLYFNSEADCIAWGRRNVTVEILALPGQW</sequence>
<protein>
    <recommendedName>
        <fullName evidence="7">3D domain-containing protein</fullName>
    </recommendedName>
</protein>
<dbReference type="CDD" id="cd22786">
    <property type="entry name" value="DPBB_YuiC-like"/>
    <property type="match status" value="1"/>
</dbReference>
<name>A0A8I0DN24_9CLOT</name>
<dbReference type="GO" id="GO:0019867">
    <property type="term" value="C:outer membrane"/>
    <property type="evidence" value="ECO:0007669"/>
    <property type="project" value="InterPro"/>
</dbReference>
<evidence type="ECO:0008006" key="7">
    <source>
        <dbReference type="Google" id="ProtNLM"/>
    </source>
</evidence>
<dbReference type="SUPFAM" id="SSF50685">
    <property type="entry name" value="Barwin-like endoglucanases"/>
    <property type="match status" value="1"/>
</dbReference>
<evidence type="ECO:0000259" key="3">
    <source>
        <dbReference type="Pfam" id="PF06725"/>
    </source>
</evidence>
<proteinExistence type="predicted"/>
<evidence type="ECO:0000313" key="6">
    <source>
        <dbReference type="Proteomes" id="UP000662088"/>
    </source>
</evidence>
<evidence type="ECO:0000256" key="2">
    <source>
        <dbReference type="SAM" id="Coils"/>
    </source>
</evidence>
<organism evidence="5 6">
    <name type="scientific">Clostridium lentum</name>
    <dbReference type="NCBI Taxonomy" id="2763037"/>
    <lineage>
        <taxon>Bacteria</taxon>
        <taxon>Bacillati</taxon>
        <taxon>Bacillota</taxon>
        <taxon>Clostridia</taxon>
        <taxon>Eubacteriales</taxon>
        <taxon>Clostridiaceae</taxon>
        <taxon>Clostridium</taxon>
    </lineage>
</organism>
<keyword evidence="2" id="KW-0175">Coiled coil</keyword>
<dbReference type="Gene3D" id="2.40.40.10">
    <property type="entry name" value="RlpA-like domain"/>
    <property type="match status" value="1"/>
</dbReference>
<dbReference type="InterPro" id="IPR010611">
    <property type="entry name" value="3D_dom"/>
</dbReference>
<evidence type="ECO:0000259" key="4">
    <source>
        <dbReference type="Pfam" id="PF24568"/>
    </source>
</evidence>
<accession>A0A8I0DN24</accession>
<keyword evidence="1" id="KW-0732">Signal</keyword>
<dbReference type="EMBL" id="JACOOQ010000001">
    <property type="protein sequence ID" value="MBC5639012.1"/>
    <property type="molecule type" value="Genomic_DNA"/>
</dbReference>
<dbReference type="AlphaFoldDB" id="A0A8I0DN24"/>
<dbReference type="InterPro" id="IPR057309">
    <property type="entry name" value="PcsB_CC"/>
</dbReference>
<dbReference type="Gene3D" id="6.10.250.3150">
    <property type="match status" value="1"/>
</dbReference>
<dbReference type="Pfam" id="PF24568">
    <property type="entry name" value="CC_PcsB"/>
    <property type="match status" value="1"/>
</dbReference>
<gene>
    <name evidence="5" type="ORF">H8R92_00930</name>
</gene>
<evidence type="ECO:0000256" key="1">
    <source>
        <dbReference type="ARBA" id="ARBA00022729"/>
    </source>
</evidence>
<dbReference type="GO" id="GO:0009254">
    <property type="term" value="P:peptidoglycan turnover"/>
    <property type="evidence" value="ECO:0007669"/>
    <property type="project" value="InterPro"/>
</dbReference>
<dbReference type="RefSeq" id="WP_186834435.1">
    <property type="nucleotide sequence ID" value="NZ_JACOOQ010000001.1"/>
</dbReference>
<keyword evidence="6" id="KW-1185">Reference proteome</keyword>
<dbReference type="GO" id="GO:0004553">
    <property type="term" value="F:hydrolase activity, hydrolyzing O-glycosyl compounds"/>
    <property type="evidence" value="ECO:0007669"/>
    <property type="project" value="InterPro"/>
</dbReference>
<feature type="coiled-coil region" evidence="2">
    <location>
        <begin position="32"/>
        <end position="101"/>
    </location>
</feature>
<feature type="domain" description="Peptidoglycan hydrolase PcsB coiled-coil" evidence="4">
    <location>
        <begin position="96"/>
        <end position="166"/>
    </location>
</feature>
<dbReference type="Proteomes" id="UP000662088">
    <property type="component" value="Unassembled WGS sequence"/>
</dbReference>